<accession>A0AAI8YY99</accession>
<reference evidence="6" key="1">
    <citation type="submission" date="2023-11" db="EMBL/GenBank/DDBJ databases">
        <authorList>
            <person name="Alioto T."/>
            <person name="Alioto T."/>
            <person name="Gomez Garrido J."/>
        </authorList>
    </citation>
    <scope>NUCLEOTIDE SEQUENCE</scope>
</reference>
<keyword evidence="2" id="KW-0808">Transferase</keyword>
<keyword evidence="1" id="KW-0489">Methyltransferase</keyword>
<dbReference type="PANTHER" id="PTHR43712:SF5">
    <property type="entry name" value="O-METHYLTRANSFERASE ASQN-RELATED"/>
    <property type="match status" value="1"/>
</dbReference>
<dbReference type="InterPro" id="IPR001077">
    <property type="entry name" value="COMT_C"/>
</dbReference>
<dbReference type="InterPro" id="IPR036390">
    <property type="entry name" value="WH_DNA-bd_sf"/>
</dbReference>
<keyword evidence="3" id="KW-0949">S-adenosyl-L-methionine</keyword>
<proteinExistence type="predicted"/>
<feature type="domain" description="O-methyltransferase C-terminal" evidence="5">
    <location>
        <begin position="220"/>
        <end position="404"/>
    </location>
</feature>
<evidence type="ECO:0000313" key="6">
    <source>
        <dbReference type="EMBL" id="CAK4001795.1"/>
    </source>
</evidence>
<dbReference type="InterPro" id="IPR029063">
    <property type="entry name" value="SAM-dependent_MTases_sf"/>
</dbReference>
<evidence type="ECO:0000256" key="3">
    <source>
        <dbReference type="ARBA" id="ARBA00022691"/>
    </source>
</evidence>
<dbReference type="Proteomes" id="UP001296104">
    <property type="component" value="Unassembled WGS sequence"/>
</dbReference>
<dbReference type="EMBL" id="CAVMBE010000022">
    <property type="protein sequence ID" value="CAK4001795.1"/>
    <property type="molecule type" value="Genomic_DNA"/>
</dbReference>
<comment type="caution">
    <text evidence="6">The sequence shown here is derived from an EMBL/GenBank/DDBJ whole genome shotgun (WGS) entry which is preliminary data.</text>
</comment>
<gene>
    <name evidence="6" type="ORF">LECACI_7A004196</name>
</gene>
<dbReference type="PANTHER" id="PTHR43712">
    <property type="entry name" value="PUTATIVE (AFU_ORTHOLOGUE AFUA_4G14580)-RELATED"/>
    <property type="match status" value="1"/>
</dbReference>
<keyword evidence="7" id="KW-1185">Reference proteome</keyword>
<sequence>MANSDDTKKSSQQTLRSLSDEISSLTDVFSGFLESNGHPERSLKSTDSVRYSDAPEDVESARRRLVTKLQEMTLLAMSPFEAVRDMLLEVSSLPALHVISHFEIIDHVPLDREISYAELAQKINVPQRRLTRMLRSAISRSIFQEPKPGYIAHNSLSAAMIHSKWLRYHVASTLENFLPTAPKFVEQIEKFGDRETRSTSAAGIAYNTETDCIQYLLSQPKHQQILMNVMKNSGEISGLDPESLVEHYDWPKASDQIIVDVGGASGSVSRAIASSVPSVRFIVQDRANAVRQGELETPPELKDRFTFQEHDFFQVQPVKNADVYLLRWILHDWPDEDAITILRQVALAMGPKSKMLIAERLVLLPGEGDPWDQKIATSMDMFMMAFNGSERTLEHFQSLVEQTGEALEICRVIQRPNGALYSLIEVARKE</sequence>
<dbReference type="SUPFAM" id="SSF46785">
    <property type="entry name" value="Winged helix' DNA-binding domain"/>
    <property type="match status" value="1"/>
</dbReference>
<dbReference type="Pfam" id="PF00891">
    <property type="entry name" value="Methyltransf_2"/>
    <property type="match status" value="1"/>
</dbReference>
<evidence type="ECO:0000256" key="2">
    <source>
        <dbReference type="ARBA" id="ARBA00022679"/>
    </source>
</evidence>
<protein>
    <submittedName>
        <fullName evidence="6">Hps1-dma1 cluster O-methyltransferase</fullName>
    </submittedName>
</protein>
<evidence type="ECO:0000256" key="1">
    <source>
        <dbReference type="ARBA" id="ARBA00022603"/>
    </source>
</evidence>
<dbReference type="Gene3D" id="1.10.10.10">
    <property type="entry name" value="Winged helix-like DNA-binding domain superfamily/Winged helix DNA-binding domain"/>
    <property type="match status" value="1"/>
</dbReference>
<dbReference type="GO" id="GO:0032259">
    <property type="term" value="P:methylation"/>
    <property type="evidence" value="ECO:0007669"/>
    <property type="project" value="UniProtKB-KW"/>
</dbReference>
<dbReference type="InterPro" id="IPR036388">
    <property type="entry name" value="WH-like_DNA-bd_sf"/>
</dbReference>
<dbReference type="GO" id="GO:0008171">
    <property type="term" value="F:O-methyltransferase activity"/>
    <property type="evidence" value="ECO:0007669"/>
    <property type="project" value="InterPro"/>
</dbReference>
<dbReference type="PROSITE" id="PS51683">
    <property type="entry name" value="SAM_OMT_II"/>
    <property type="match status" value="1"/>
</dbReference>
<evidence type="ECO:0000256" key="4">
    <source>
        <dbReference type="SAM" id="MobiDB-lite"/>
    </source>
</evidence>
<dbReference type="InterPro" id="IPR016461">
    <property type="entry name" value="COMT-like"/>
</dbReference>
<dbReference type="AlphaFoldDB" id="A0AAI8YY99"/>
<name>A0AAI8YY99_9PEZI</name>
<evidence type="ECO:0000259" key="5">
    <source>
        <dbReference type="Pfam" id="PF00891"/>
    </source>
</evidence>
<feature type="region of interest" description="Disordered" evidence="4">
    <location>
        <begin position="34"/>
        <end position="57"/>
    </location>
</feature>
<evidence type="ECO:0000313" key="7">
    <source>
        <dbReference type="Proteomes" id="UP001296104"/>
    </source>
</evidence>
<dbReference type="Gene3D" id="3.40.50.150">
    <property type="entry name" value="Vaccinia Virus protein VP39"/>
    <property type="match status" value="1"/>
</dbReference>
<dbReference type="SUPFAM" id="SSF53335">
    <property type="entry name" value="S-adenosyl-L-methionine-dependent methyltransferases"/>
    <property type="match status" value="1"/>
</dbReference>
<organism evidence="6 7">
    <name type="scientific">Lecanosticta acicola</name>
    <dbReference type="NCBI Taxonomy" id="111012"/>
    <lineage>
        <taxon>Eukaryota</taxon>
        <taxon>Fungi</taxon>
        <taxon>Dikarya</taxon>
        <taxon>Ascomycota</taxon>
        <taxon>Pezizomycotina</taxon>
        <taxon>Dothideomycetes</taxon>
        <taxon>Dothideomycetidae</taxon>
        <taxon>Mycosphaerellales</taxon>
        <taxon>Mycosphaerellaceae</taxon>
        <taxon>Lecanosticta</taxon>
    </lineage>
</organism>